<name>A0AAW3JUJ4_9FIRM</name>
<dbReference type="EMBL" id="LLKB01000001">
    <property type="protein sequence ID" value="KQC86045.1"/>
    <property type="molecule type" value="Genomic_DNA"/>
</dbReference>
<keyword evidence="2" id="KW-1185">Reference proteome</keyword>
<evidence type="ECO:0000313" key="1">
    <source>
        <dbReference type="EMBL" id="KQC86045.1"/>
    </source>
</evidence>
<dbReference type="AlphaFoldDB" id="A0AAW3JUJ4"/>
<comment type="caution">
    <text evidence="1">The sequence shown here is derived from an EMBL/GenBank/DDBJ whole genome shotgun (WGS) entry which is preliminary data.</text>
</comment>
<evidence type="ECO:0000313" key="2">
    <source>
        <dbReference type="Proteomes" id="UP000050833"/>
    </source>
</evidence>
<organism evidence="1 2">
    <name type="scientific">Butyribacter intestini</name>
    <dbReference type="NCBI Taxonomy" id="1703332"/>
    <lineage>
        <taxon>Bacteria</taxon>
        <taxon>Bacillati</taxon>
        <taxon>Bacillota</taxon>
        <taxon>Clostridia</taxon>
        <taxon>Lachnospirales</taxon>
        <taxon>Lachnospiraceae</taxon>
        <taxon>Butyribacter</taxon>
    </lineage>
</organism>
<sequence>MRLYNIYYLCKNSIKPIAELTGKQNHSNTAYTLNGWCEARDCLTTVSGISFLTDYVNEIFEIFPAYQFKKEGPELSNSDYRLFISKKELLVARLDAIVKLYQSMDAGESKEGVDIKIPACGTLDEYIGYMKDINFILNQCPLISNCDEQVVFNTVDVGSMWLSLLIKGAVGTHVILNTLAKLSEIAIKFSSNYKVMKMQDEYLASMKQKNEIGQDVIDTFNQIKNKMLDDDVSELEKECDVAITNPEDRDKTARTIEKLSMLIDKGVEIYSAIETPNEIKVMFPFSENTTLLPDGLQKLIEEKAKNDSE</sequence>
<accession>A0AAW3JUJ4</accession>
<gene>
    <name evidence="1" type="ORF">APZ18_02300</name>
</gene>
<protein>
    <submittedName>
        <fullName evidence="1">Uncharacterized protein</fullName>
    </submittedName>
</protein>
<reference evidence="1 2" key="1">
    <citation type="submission" date="2015-10" db="EMBL/GenBank/DDBJ databases">
        <title>Butyribacter intestini gen. nov., sp. nov., a butyric acid-producing bacterium of the family Lachnospiraceae isolated from the human faeces.</title>
        <authorList>
            <person name="Zou Y."/>
            <person name="Xue W."/>
            <person name="Luo G."/>
            <person name="Lv M."/>
        </authorList>
    </citation>
    <scope>NUCLEOTIDE SEQUENCE [LARGE SCALE GENOMIC DNA]</scope>
    <source>
        <strain evidence="1 2">TF01-11</strain>
    </source>
</reference>
<proteinExistence type="predicted"/>
<dbReference type="Proteomes" id="UP000050833">
    <property type="component" value="Unassembled WGS sequence"/>
</dbReference>
<dbReference type="RefSeq" id="WP_055941232.1">
    <property type="nucleotide sequence ID" value="NZ_JAQDDZ010000003.1"/>
</dbReference>